<organism evidence="2 3">
    <name type="scientific">Cladophialophora bantiana (strain ATCC 10958 / CBS 173.52 / CDC B-1940 / NIH 8579)</name>
    <name type="common">Xylohypha bantiana</name>
    <dbReference type="NCBI Taxonomy" id="1442370"/>
    <lineage>
        <taxon>Eukaryota</taxon>
        <taxon>Fungi</taxon>
        <taxon>Dikarya</taxon>
        <taxon>Ascomycota</taxon>
        <taxon>Pezizomycotina</taxon>
        <taxon>Eurotiomycetes</taxon>
        <taxon>Chaetothyriomycetidae</taxon>
        <taxon>Chaetothyriales</taxon>
        <taxon>Herpotrichiellaceae</taxon>
        <taxon>Cladophialophora</taxon>
    </lineage>
</organism>
<dbReference type="HOGENOM" id="CLU_1786640_0_0_1"/>
<dbReference type="InterPro" id="IPR010730">
    <property type="entry name" value="HET"/>
</dbReference>
<gene>
    <name evidence="2" type="ORF">Z519_03888</name>
</gene>
<proteinExistence type="predicted"/>
<protein>
    <recommendedName>
        <fullName evidence="1">Heterokaryon incompatibility domain-containing protein</fullName>
    </recommendedName>
</protein>
<reference evidence="2" key="1">
    <citation type="submission" date="2015-01" db="EMBL/GenBank/DDBJ databases">
        <title>The Genome Sequence of Cladophialophora bantiana CBS 173.52.</title>
        <authorList>
            <consortium name="The Broad Institute Genomics Platform"/>
            <person name="Cuomo C."/>
            <person name="de Hoog S."/>
            <person name="Gorbushina A."/>
            <person name="Stielow B."/>
            <person name="Teixiera M."/>
            <person name="Abouelleil A."/>
            <person name="Chapman S.B."/>
            <person name="Priest M."/>
            <person name="Young S.K."/>
            <person name="Wortman J."/>
            <person name="Nusbaum C."/>
            <person name="Birren B."/>
        </authorList>
    </citation>
    <scope>NUCLEOTIDE SEQUENCE [LARGE SCALE GENOMIC DNA]</scope>
    <source>
        <strain evidence="2">CBS 173.52</strain>
    </source>
</reference>
<dbReference type="EMBL" id="KN846984">
    <property type="protein sequence ID" value="KIW95304.1"/>
    <property type="molecule type" value="Genomic_DNA"/>
</dbReference>
<dbReference type="PANTHER" id="PTHR24148">
    <property type="entry name" value="ANKYRIN REPEAT DOMAIN-CONTAINING PROTEIN 39 HOMOLOG-RELATED"/>
    <property type="match status" value="1"/>
</dbReference>
<dbReference type="Proteomes" id="UP000053789">
    <property type="component" value="Unassembled WGS sequence"/>
</dbReference>
<evidence type="ECO:0000313" key="2">
    <source>
        <dbReference type="EMBL" id="KIW95304.1"/>
    </source>
</evidence>
<dbReference type="OrthoDB" id="4113531at2759"/>
<dbReference type="GeneID" id="27696816"/>
<dbReference type="VEuPathDB" id="FungiDB:Z519_03888"/>
<feature type="domain" description="Heterokaryon incompatibility" evidence="1">
    <location>
        <begin position="19"/>
        <end position="105"/>
    </location>
</feature>
<evidence type="ECO:0000313" key="3">
    <source>
        <dbReference type="Proteomes" id="UP000053789"/>
    </source>
</evidence>
<name>A0A0D2IET9_CLAB1</name>
<keyword evidence="3" id="KW-1185">Reference proteome</keyword>
<dbReference type="Pfam" id="PF06985">
    <property type="entry name" value="HET"/>
    <property type="match status" value="1"/>
</dbReference>
<dbReference type="RefSeq" id="XP_016621973.1">
    <property type="nucleotide sequence ID" value="XM_016761635.1"/>
</dbReference>
<accession>A0A0D2IET9</accession>
<dbReference type="PANTHER" id="PTHR24148:SF73">
    <property type="entry name" value="HET DOMAIN PROTEIN (AFU_ORTHOLOGUE AFUA_8G01020)"/>
    <property type="match status" value="1"/>
</dbReference>
<dbReference type="AlphaFoldDB" id="A0A0D2IET9"/>
<sequence length="145" mass="16681">MNDWSNVLRPFVPPYIARYTALSYVGGEKDYGSQETVIVNGKRFKTRENLFDFLRHAKINYSHCDIWIDTLYIDQTNVKERNHQVGLTGEIFEDAQEVVAWLRAGLPVRQEERELVVALENGTLNLAATLRTTLIPSHPTWPLAH</sequence>
<evidence type="ECO:0000259" key="1">
    <source>
        <dbReference type="Pfam" id="PF06985"/>
    </source>
</evidence>
<dbReference type="InterPro" id="IPR052895">
    <property type="entry name" value="HetReg/Transcr_Mod"/>
</dbReference>